<evidence type="ECO:0000313" key="2">
    <source>
        <dbReference type="EMBL" id="SET53332.1"/>
    </source>
</evidence>
<dbReference type="OrthoDB" id="1488838at2"/>
<evidence type="ECO:0000256" key="1">
    <source>
        <dbReference type="SAM" id="SignalP"/>
    </source>
</evidence>
<proteinExistence type="predicted"/>
<dbReference type="AlphaFoldDB" id="A0A1I0F655"/>
<dbReference type="Proteomes" id="UP000198697">
    <property type="component" value="Unassembled WGS sequence"/>
</dbReference>
<organism evidence="2 3">
    <name type="scientific">Hymenobacter actinosclerus</name>
    <dbReference type="NCBI Taxonomy" id="82805"/>
    <lineage>
        <taxon>Bacteria</taxon>
        <taxon>Pseudomonadati</taxon>
        <taxon>Bacteroidota</taxon>
        <taxon>Cytophagia</taxon>
        <taxon>Cytophagales</taxon>
        <taxon>Hymenobacteraceae</taxon>
        <taxon>Hymenobacter</taxon>
    </lineage>
</organism>
<feature type="chain" id="PRO_5011520419" evidence="1">
    <location>
        <begin position="23"/>
        <end position="629"/>
    </location>
</feature>
<dbReference type="STRING" id="82805.SAMN04487998_2133"/>
<accession>A0A1I0F655</accession>
<dbReference type="Gene3D" id="2.60.120.260">
    <property type="entry name" value="Galactose-binding domain-like"/>
    <property type="match status" value="1"/>
</dbReference>
<feature type="signal peptide" evidence="1">
    <location>
        <begin position="1"/>
        <end position="22"/>
    </location>
</feature>
<keyword evidence="1" id="KW-0732">Signal</keyword>
<dbReference type="EMBL" id="FOHS01000002">
    <property type="protein sequence ID" value="SET53332.1"/>
    <property type="molecule type" value="Genomic_DNA"/>
</dbReference>
<protein>
    <submittedName>
        <fullName evidence="2">Por secretion system C-terminal sorting domain-containing protein</fullName>
    </submittedName>
</protein>
<sequence>MNYCYRFLPALALLLSSFPGQSQQLRPLGSEPAHALVNEAGPARRAVVLPLPFFDDFARQPEGRPDAQRWETTGGALVNNRYPRRPISRNVATLDGLDGQGRPRGAVGRIGDADSLTSQPIDLSGLLPTDKIYLSFFWQAGTRRGRPEPSGTRPIALYVEFKDKDKNWNEVWRLNSPGDTTNFRFKALPIDQAAYLHGGFQFRIRTSGYLYNARDAWSVDYVRLDRNRSATDSTFRDIATSQPLPSALRRYTAMPVNQFNASPTRELASRTATTAVTTANNLDGGPAPTPITWLGLLDVLPDNTSSRFLRGNASLDAGARQYPIMGEASVAAVPVTPAAKQLRQRLILITNETDPRTLANDTISRRTDLSDYFAYDDGTAEASLSLAPASTGPPSYYALRFDLNQPDQVRALRLYPVLTTAAGRTLTAAIWDSAAVRTNGILLPGAQPKATKTFTVPLTLPAGQSYIEVVFDVPVKVSGSFFAGYGQAPTSQFVEFGYDLNNASPPNYLYSGVQGALAPFNPATNYSPAGALMLRPLMGGSVVTASAPADVAARYLLAPNPTPDGRVRVPGPYRQATVLDALGRVVWQQPAAEAGRPELQLPLAAGLYFVRLLLPDGQVLTQRLAVGGR</sequence>
<name>A0A1I0F655_9BACT</name>
<dbReference type="RefSeq" id="WP_092771169.1">
    <property type="nucleotide sequence ID" value="NZ_FOHS01000002.1"/>
</dbReference>
<evidence type="ECO:0000313" key="3">
    <source>
        <dbReference type="Proteomes" id="UP000198697"/>
    </source>
</evidence>
<keyword evidence="3" id="KW-1185">Reference proteome</keyword>
<gene>
    <name evidence="2" type="ORF">SAMN04487998_2133</name>
</gene>
<reference evidence="3" key="1">
    <citation type="submission" date="2016-10" db="EMBL/GenBank/DDBJ databases">
        <authorList>
            <person name="Varghese N."/>
            <person name="Submissions S."/>
        </authorList>
    </citation>
    <scope>NUCLEOTIDE SEQUENCE [LARGE SCALE GENOMIC DNA]</scope>
    <source>
        <strain evidence="3">DSM 15310</strain>
    </source>
</reference>